<evidence type="ECO:0000313" key="2">
    <source>
        <dbReference type="EMBL" id="QGY04763.1"/>
    </source>
</evidence>
<dbReference type="KEGG" id="mmes:MMSR116_24800"/>
<accession>A0A6B9FQ29</accession>
<organism evidence="2 3">
    <name type="scientific">Methylobacterium mesophilicum SR1.6/6</name>
    <dbReference type="NCBI Taxonomy" id="908290"/>
    <lineage>
        <taxon>Bacteria</taxon>
        <taxon>Pseudomonadati</taxon>
        <taxon>Pseudomonadota</taxon>
        <taxon>Alphaproteobacteria</taxon>
        <taxon>Hyphomicrobiales</taxon>
        <taxon>Methylobacteriaceae</taxon>
        <taxon>Methylobacterium</taxon>
    </lineage>
</organism>
<dbReference type="Proteomes" id="UP000012488">
    <property type="component" value="Chromosome"/>
</dbReference>
<sequence length="81" mass="8944">MVYILIAAVGLVTARWLNWFSVVAIAMILAVAVGVEGAVHARPFLKVLRRCFEMNATFQGAYLAQALYLVYVPNLLGRFGK</sequence>
<name>A0A6B9FQ29_9HYPH</name>
<feature type="transmembrane region" description="Helical" evidence="1">
    <location>
        <begin position="16"/>
        <end position="39"/>
    </location>
</feature>
<evidence type="ECO:0000313" key="3">
    <source>
        <dbReference type="Proteomes" id="UP000012488"/>
    </source>
</evidence>
<dbReference type="AlphaFoldDB" id="A0A6B9FQ29"/>
<feature type="transmembrane region" description="Helical" evidence="1">
    <location>
        <begin position="51"/>
        <end position="71"/>
    </location>
</feature>
<reference evidence="2 3" key="1">
    <citation type="journal article" date="2012" name="Genet. Mol. Biol.">
        <title>Analysis of 16S rRNA and mxaF genes revealing insights into Methylobacterium niche-specific plant association.</title>
        <authorList>
            <person name="Dourado M.N."/>
            <person name="Andreote F.D."/>
            <person name="Dini-Andreote F."/>
            <person name="Conti R."/>
            <person name="Araujo J.M."/>
            <person name="Araujo W.L."/>
        </authorList>
    </citation>
    <scope>NUCLEOTIDE SEQUENCE [LARGE SCALE GENOMIC DNA]</scope>
    <source>
        <strain evidence="2 3">SR1.6/6</strain>
    </source>
</reference>
<protein>
    <submittedName>
        <fullName evidence="2">Uncharacterized protein</fullName>
    </submittedName>
</protein>
<proteinExistence type="predicted"/>
<gene>
    <name evidence="2" type="ORF">MMSR116_24800</name>
</gene>
<keyword evidence="1" id="KW-0472">Membrane</keyword>
<dbReference type="RefSeq" id="WP_039894030.1">
    <property type="nucleotide sequence ID" value="NZ_CP043538.1"/>
</dbReference>
<keyword evidence="1" id="KW-0812">Transmembrane</keyword>
<reference evidence="2 3" key="2">
    <citation type="journal article" date="2013" name="Genome Announc.">
        <title>Draft Genome Sequence of Methylobacterium mesophilicum Strain SR1.6/6, Isolated from Citrus sinensis.</title>
        <authorList>
            <person name="Marinho Almeida D."/>
            <person name="Dini-Andreote F."/>
            <person name="Camargo Neves A.A."/>
            <person name="Juca Ramos R.T."/>
            <person name="Andreote F.D."/>
            <person name="Carneiro A.R."/>
            <person name="Oliveira de Souza Lima A."/>
            <person name="Caracciolo Gomes de Sa P.H."/>
            <person name="Ribeiro Barbosa M.S."/>
            <person name="Araujo W.L."/>
            <person name="Silva A."/>
        </authorList>
    </citation>
    <scope>NUCLEOTIDE SEQUENCE [LARGE SCALE GENOMIC DNA]</scope>
    <source>
        <strain evidence="2 3">SR1.6/6</strain>
    </source>
</reference>
<evidence type="ECO:0000256" key="1">
    <source>
        <dbReference type="SAM" id="Phobius"/>
    </source>
</evidence>
<dbReference type="EMBL" id="CP043538">
    <property type="protein sequence ID" value="QGY04763.1"/>
    <property type="molecule type" value="Genomic_DNA"/>
</dbReference>
<keyword evidence="1" id="KW-1133">Transmembrane helix</keyword>